<dbReference type="EMBL" id="CP116507">
    <property type="protein sequence ID" value="WCG22845.1"/>
    <property type="molecule type" value="Genomic_DNA"/>
</dbReference>
<evidence type="ECO:0000256" key="4">
    <source>
        <dbReference type="ARBA" id="ARBA00019459"/>
    </source>
</evidence>
<evidence type="ECO:0000256" key="7">
    <source>
        <dbReference type="ARBA" id="ARBA00023747"/>
    </source>
</evidence>
<dbReference type="GO" id="GO:0005886">
    <property type="term" value="C:plasma membrane"/>
    <property type="evidence" value="ECO:0007669"/>
    <property type="project" value="UniProtKB-SubCell"/>
</dbReference>
<evidence type="ECO:0000256" key="9">
    <source>
        <dbReference type="ARBA" id="ARBA00034076"/>
    </source>
</evidence>
<comment type="similarity">
    <text evidence="2">Belongs to the ABC transporter superfamily. AI-2 autoinducer porter (TC 3.A.1.2.8) family.</text>
</comment>
<dbReference type="InterPro" id="IPR003593">
    <property type="entry name" value="AAA+_ATPase"/>
</dbReference>
<comment type="function">
    <text evidence="7">Part of the ABC transporter complex LsrABCD involved in autoinducer 2 (AI-2) import. Responsible for energy coupling to the transport system.</text>
</comment>
<dbReference type="GO" id="GO:0016887">
    <property type="term" value="F:ATP hydrolysis activity"/>
    <property type="evidence" value="ECO:0007669"/>
    <property type="project" value="InterPro"/>
</dbReference>
<comment type="subunit">
    <text evidence="3">The complex is composed of two ATP-binding proteins (LsrA), two transmembrane proteins (LsrC and LsrD) and a solute-binding protein (LsrB).</text>
</comment>
<dbReference type="EC" id="7.6.2.13" evidence="8"/>
<dbReference type="Gene3D" id="3.40.50.300">
    <property type="entry name" value="P-loop containing nucleotide triphosphate hydrolases"/>
    <property type="match status" value="2"/>
</dbReference>
<accession>A0AAE9XIR7</accession>
<dbReference type="PANTHER" id="PTHR43790">
    <property type="entry name" value="CARBOHYDRATE TRANSPORT ATP-BINDING PROTEIN MG119-RELATED"/>
    <property type="match status" value="1"/>
</dbReference>
<dbReference type="InterPro" id="IPR003439">
    <property type="entry name" value="ABC_transporter-like_ATP-bd"/>
</dbReference>
<evidence type="ECO:0000256" key="2">
    <source>
        <dbReference type="ARBA" id="ARBA00009404"/>
    </source>
</evidence>
<dbReference type="Pfam" id="PF00005">
    <property type="entry name" value="ABC_tran"/>
    <property type="match status" value="2"/>
</dbReference>
<dbReference type="RefSeq" id="WP_272163409.1">
    <property type="nucleotide sequence ID" value="NZ_CP116507.1"/>
</dbReference>
<dbReference type="InterPro" id="IPR017871">
    <property type="entry name" value="ABC_transporter-like_CS"/>
</dbReference>
<comment type="subcellular location">
    <subcellularLocation>
        <location evidence="1">Cell inner membrane</location>
        <topology evidence="1">Peripheral membrane protein</topology>
    </subcellularLocation>
</comment>
<evidence type="ECO:0000256" key="3">
    <source>
        <dbReference type="ARBA" id="ARBA00011262"/>
    </source>
</evidence>
<dbReference type="InterPro" id="IPR027417">
    <property type="entry name" value="P-loop_NTPase"/>
</dbReference>
<feature type="domain" description="ABC transporter" evidence="10">
    <location>
        <begin position="7"/>
        <end position="236"/>
    </location>
</feature>
<dbReference type="InterPro" id="IPR050107">
    <property type="entry name" value="ABC_carbohydrate_import_ATPase"/>
</dbReference>
<comment type="catalytic activity">
    <reaction evidence="9">
        <text>ATP + H2O + (2R,4S)-2-methyl-2,3,3,4-tetrahydroxytetrahydrofuran-[AI-2-binding protein]Side 1 = ADP + phosphate + (2R,4S)-2-methyl-2,3,3,4-tetrahydroxytetrahydrofuranSide 2 + [AI-2-binding protein]Side 1.</text>
        <dbReference type="EC" id="7.6.2.13"/>
    </reaction>
</comment>
<keyword evidence="6 11" id="KW-0067">ATP-binding</keyword>
<dbReference type="SMART" id="SM00382">
    <property type="entry name" value="AAA"/>
    <property type="match status" value="2"/>
</dbReference>
<dbReference type="PROSITE" id="PS00211">
    <property type="entry name" value="ABC_TRANSPORTER_1"/>
    <property type="match status" value="1"/>
</dbReference>
<evidence type="ECO:0000256" key="5">
    <source>
        <dbReference type="ARBA" id="ARBA00022741"/>
    </source>
</evidence>
<evidence type="ECO:0000259" key="10">
    <source>
        <dbReference type="PROSITE" id="PS50893"/>
    </source>
</evidence>
<dbReference type="SUPFAM" id="SSF52540">
    <property type="entry name" value="P-loop containing nucleoside triphosphate hydrolases"/>
    <property type="match status" value="2"/>
</dbReference>
<evidence type="ECO:0000256" key="6">
    <source>
        <dbReference type="ARBA" id="ARBA00022840"/>
    </source>
</evidence>
<evidence type="ECO:0000256" key="8">
    <source>
        <dbReference type="ARBA" id="ARBA00023798"/>
    </source>
</evidence>
<evidence type="ECO:0000313" key="12">
    <source>
        <dbReference type="Proteomes" id="UP001179600"/>
    </source>
</evidence>
<evidence type="ECO:0000256" key="1">
    <source>
        <dbReference type="ARBA" id="ARBA00004417"/>
    </source>
</evidence>
<keyword evidence="5" id="KW-0547">Nucleotide-binding</keyword>
<dbReference type="PROSITE" id="PS50893">
    <property type="entry name" value="ABC_TRANSPORTER_2"/>
    <property type="match status" value="2"/>
</dbReference>
<dbReference type="GO" id="GO:0005524">
    <property type="term" value="F:ATP binding"/>
    <property type="evidence" value="ECO:0007669"/>
    <property type="project" value="UniProtKB-KW"/>
</dbReference>
<proteinExistence type="inferred from homology"/>
<evidence type="ECO:0000313" key="11">
    <source>
        <dbReference type="EMBL" id="WCG22845.1"/>
    </source>
</evidence>
<sequence>MKPTELLGCQSICKSFGNNHVLKGIDLSVYPGDVLALIGGNGAGKSTLMKIIMGIYRCDQGQLKIAGKELTNLTPSAALSNGVYLVPQEPMLFHNMTVEENVLLGLPGNKTDNRAKLKALIENLGWKLDIKRQATTLSIAEQQLVEIVKGLIRDSQLLILDEPTSSLTFNEIQSLFAIMEDLKKKGVGIIYITHRLNEVFEVATKVAIMRDGKITLEGPVQEFTKEMLIQALLPENMELSIPTKKQYLEISNEPVVFKLEDYSGHGFSKVNLEVHAGEILGLAGVVGAGRTELAETIFGRDKRKTGNAWVGDKNITGLDTQSVIKSGLNYVPEDRFKHGIFKISDIGMNISSASLSAMGKVFLNRHYDTLLYKEYKKSFVIKTTGIDQEIGALSGGNQQKIVIARALASVPEILILDEPTRGIDAGAREDVYKIIEKLKSQGVAILLISSDMEEIVQLSDRALTMYRGKINSEWVGKGITPDNLMSASFGVLKEVI</sequence>
<dbReference type="Proteomes" id="UP001179600">
    <property type="component" value="Chromosome"/>
</dbReference>
<reference evidence="11" key="1">
    <citation type="submission" date="2023-01" db="EMBL/GenBank/DDBJ databases">
        <title>Oxazolidinone resistance genes in florfenicol resistant enterococci from beef cattle and veal calves at slaughter.</title>
        <authorList>
            <person name="Biggel M."/>
        </authorList>
    </citation>
    <scope>NUCLEOTIDE SEQUENCE</scope>
    <source>
        <strain evidence="11">K204-1</strain>
    </source>
</reference>
<organism evidence="11 12">
    <name type="scientific">Vagococcus lutrae</name>
    <dbReference type="NCBI Taxonomy" id="81947"/>
    <lineage>
        <taxon>Bacteria</taxon>
        <taxon>Bacillati</taxon>
        <taxon>Bacillota</taxon>
        <taxon>Bacilli</taxon>
        <taxon>Lactobacillales</taxon>
        <taxon>Enterococcaceae</taxon>
        <taxon>Vagococcus</taxon>
    </lineage>
</organism>
<dbReference type="PANTHER" id="PTHR43790:SF2">
    <property type="entry name" value="AUTOINDUCER 2 IMPORT ATP-BINDING PROTEIN LSRA"/>
    <property type="match status" value="1"/>
</dbReference>
<dbReference type="CDD" id="cd03215">
    <property type="entry name" value="ABC_Carb_Monos_II"/>
    <property type="match status" value="1"/>
</dbReference>
<protein>
    <recommendedName>
        <fullName evidence="4">Autoinducer 2 import ATP-binding protein LsrA</fullName>
        <ecNumber evidence="8">7.6.2.13</ecNumber>
    </recommendedName>
</protein>
<gene>
    <name evidence="11" type="ORF">PML95_00970</name>
</gene>
<feature type="domain" description="ABC transporter" evidence="10">
    <location>
        <begin position="250"/>
        <end position="492"/>
    </location>
</feature>
<dbReference type="CDD" id="cd03216">
    <property type="entry name" value="ABC_Carb_Monos_I"/>
    <property type="match status" value="1"/>
</dbReference>
<dbReference type="AlphaFoldDB" id="A0AAE9XIR7"/>
<name>A0AAE9XIR7_9ENTE</name>